<dbReference type="Pfam" id="PF00791">
    <property type="entry name" value="ZU5"/>
    <property type="match status" value="1"/>
</dbReference>
<dbReference type="CDD" id="cd01670">
    <property type="entry name" value="Death"/>
    <property type="match status" value="2"/>
</dbReference>
<dbReference type="RefSeq" id="XP_022237057.1">
    <property type="nucleotide sequence ID" value="XM_022381349.1"/>
</dbReference>
<evidence type="ECO:0000313" key="5">
    <source>
        <dbReference type="RefSeq" id="XP_022237053.1"/>
    </source>
</evidence>
<evidence type="ECO:0000256" key="1">
    <source>
        <dbReference type="SAM" id="MobiDB-lite"/>
    </source>
</evidence>
<feature type="domain" description="Death" evidence="2">
    <location>
        <begin position="771"/>
        <end position="838"/>
    </location>
</feature>
<feature type="region of interest" description="Disordered" evidence="1">
    <location>
        <begin position="1"/>
        <end position="23"/>
    </location>
</feature>
<feature type="compositionally biased region" description="Low complexity" evidence="1">
    <location>
        <begin position="696"/>
        <end position="707"/>
    </location>
</feature>
<accession>A0ABM1S098</accession>
<evidence type="ECO:0000313" key="3">
    <source>
        <dbReference type="Proteomes" id="UP000694941"/>
    </source>
</evidence>
<dbReference type="InterPro" id="IPR016729">
    <property type="entry name" value="FADD"/>
</dbReference>
<reference evidence="4 5" key="1">
    <citation type="submission" date="2025-05" db="UniProtKB">
        <authorList>
            <consortium name="RefSeq"/>
        </authorList>
    </citation>
    <scope>IDENTIFICATION</scope>
    <source>
        <tissue evidence="4 5">Muscle</tissue>
    </source>
</reference>
<organism evidence="3 5">
    <name type="scientific">Limulus polyphemus</name>
    <name type="common">Atlantic horseshoe crab</name>
    <dbReference type="NCBI Taxonomy" id="6850"/>
    <lineage>
        <taxon>Eukaryota</taxon>
        <taxon>Metazoa</taxon>
        <taxon>Ecdysozoa</taxon>
        <taxon>Arthropoda</taxon>
        <taxon>Chelicerata</taxon>
        <taxon>Merostomata</taxon>
        <taxon>Xiphosura</taxon>
        <taxon>Limulidae</taxon>
        <taxon>Limulus</taxon>
    </lineage>
</organism>
<feature type="compositionally biased region" description="Low complexity" evidence="1">
    <location>
        <begin position="659"/>
        <end position="673"/>
    </location>
</feature>
<dbReference type="PROSITE" id="PS50017">
    <property type="entry name" value="DEATH_DOMAIN"/>
    <property type="match status" value="2"/>
</dbReference>
<dbReference type="RefSeq" id="XP_022237053.1">
    <property type="nucleotide sequence ID" value="XM_022381345.1"/>
</dbReference>
<keyword evidence="3" id="KW-1185">Reference proteome</keyword>
<dbReference type="Pfam" id="PF00531">
    <property type="entry name" value="Death"/>
    <property type="match status" value="1"/>
</dbReference>
<evidence type="ECO:0000259" key="2">
    <source>
        <dbReference type="PROSITE" id="PS50017"/>
    </source>
</evidence>
<dbReference type="Gene3D" id="2.60.220.30">
    <property type="match status" value="2"/>
</dbReference>
<feature type="region of interest" description="Disordered" evidence="1">
    <location>
        <begin position="51"/>
        <end position="80"/>
    </location>
</feature>
<dbReference type="GeneID" id="106476569"/>
<evidence type="ECO:0000313" key="7">
    <source>
        <dbReference type="RefSeq" id="XP_022237057.1"/>
    </source>
</evidence>
<sequence length="847" mass="96239">MEPPNAKRRKRKQAKSRESFSWKKPFVTSTPGLSRIFQLFPPQQFSEELAKEKSIEVSSTSDYSSCSSVSEPSRENPVGLTPDSVWSDRDWLSDVEVDFDSDSDSDLAHLCEGEEEMRRDTRRTRTLRHKNVTVVIPEHNLCGYNRDEFYLEFINDVSFVPHTDCRTFHISEIVSVEPHGARFSAENPALIYLPVTEKICNEDRIFCLCSNTPRETTPVWEHIPQENFTYKGRRVLIKANHFSLFTVVVERPFPEVHSQVTSSGKTLRIPEVPGIEVDFPAGILVEDITAYVRVLYDAEPASAGIEHGTMGMQALASSVIMVGPHGCQFNPGFHPVTVRLPIPHYLEITRLFGQKARLSVWQSSSAENEPVVWERLDVAITVEMDNMGLCSLCFPVSHFSFFKVLWDILSSSLYEAKLGVAYFYPFISFSMMCHAWMEENKDTRRFGLEVICYRSDKKLPDTTNYKYKVGSSLKPKLIRPGGIIVKLKSELFEADLDAGEDKSLFKLEPDFRGREFEKQFACRFKQEKPVIERGIFGKVVVERKLNVGENEPIFEFNLYKSGCETEPTAYESSDRWSIVAIKELAGTLHIMEDNNWKKFARHIGFTKNEIHRKLMYSPDPFLTMVNLYQSRGGTPEEFVQALYQVSRQLNIQGADESSGKSSPGSASSSGQSSTRRRWNPFSFSTPTKWRSKTQGDSDASTSATETSIGSRKRSNPSGSKEARPAKKKRRFSDVSETMSSSEESCEDMGTSTKKLEDTDMWEISALMNTVSWRALGRTLGLEESVLLNIEHTHKTSGFRECAYQMLLEWKGRKPQKCTFGTLHTALCKENMNNVAKELGIMKLGDRD</sequence>
<dbReference type="Gene3D" id="1.10.533.10">
    <property type="entry name" value="Death Domain, Fas"/>
    <property type="match status" value="1"/>
</dbReference>
<protein>
    <submittedName>
        <fullName evidence="4 5">Uncharacterized protein LOC106476569</fullName>
    </submittedName>
</protein>
<evidence type="ECO:0000313" key="4">
    <source>
        <dbReference type="RefSeq" id="XP_013792671.1"/>
    </source>
</evidence>
<dbReference type="PANTHER" id="PTHR15077">
    <property type="entry name" value="FAS-ASSOCIATING DEATH DOMAIN-CONTAINING PROTEIN FADD"/>
    <property type="match status" value="1"/>
</dbReference>
<evidence type="ECO:0000313" key="6">
    <source>
        <dbReference type="RefSeq" id="XP_022237056.1"/>
    </source>
</evidence>
<gene>
    <name evidence="4 5 6 7" type="primary">LOC106476569</name>
</gene>
<feature type="compositionally biased region" description="Basic residues" evidence="1">
    <location>
        <begin position="1"/>
        <end position="14"/>
    </location>
</feature>
<dbReference type="Proteomes" id="UP000694941">
    <property type="component" value="Unplaced"/>
</dbReference>
<dbReference type="SUPFAM" id="SSF47986">
    <property type="entry name" value="DEATH domain"/>
    <property type="match status" value="2"/>
</dbReference>
<dbReference type="RefSeq" id="XP_013792671.1">
    <property type="nucleotide sequence ID" value="XM_013937217.2"/>
</dbReference>
<dbReference type="InterPro" id="IPR000488">
    <property type="entry name" value="Death_dom"/>
</dbReference>
<dbReference type="InterPro" id="IPR000906">
    <property type="entry name" value="ZU5_dom"/>
</dbReference>
<feature type="compositionally biased region" description="Polar residues" evidence="1">
    <location>
        <begin position="681"/>
        <end position="694"/>
    </location>
</feature>
<dbReference type="RefSeq" id="XP_022237056.1">
    <property type="nucleotide sequence ID" value="XM_022381348.1"/>
</dbReference>
<feature type="domain" description="Death" evidence="2">
    <location>
        <begin position="595"/>
        <end position="650"/>
    </location>
</feature>
<feature type="region of interest" description="Disordered" evidence="1">
    <location>
        <begin position="653"/>
        <end position="751"/>
    </location>
</feature>
<dbReference type="InterPro" id="IPR011029">
    <property type="entry name" value="DEATH-like_dom_sf"/>
</dbReference>
<feature type="compositionally biased region" description="Low complexity" evidence="1">
    <location>
        <begin position="58"/>
        <end position="71"/>
    </location>
</feature>
<proteinExistence type="predicted"/>
<name>A0ABM1S098_LIMPO</name>